<evidence type="ECO:0000256" key="4">
    <source>
        <dbReference type="ARBA" id="ARBA00023136"/>
    </source>
</evidence>
<evidence type="ECO:0000259" key="7">
    <source>
        <dbReference type="Pfam" id="PF01490"/>
    </source>
</evidence>
<evidence type="ECO:0000313" key="8">
    <source>
        <dbReference type="EMBL" id="OQR80438.1"/>
    </source>
</evidence>
<dbReference type="AlphaFoldDB" id="A0A1V9Y441"/>
<comment type="caution">
    <text evidence="8">The sequence shown here is derived from an EMBL/GenBank/DDBJ whole genome shotgun (WGS) entry which is preliminary data.</text>
</comment>
<dbReference type="EMBL" id="JNBS01005316">
    <property type="protein sequence ID" value="OQR80438.1"/>
    <property type="molecule type" value="Genomic_DNA"/>
</dbReference>
<accession>A0A1V9Y441</accession>
<keyword evidence="3 6" id="KW-1133">Transmembrane helix</keyword>
<feature type="transmembrane region" description="Helical" evidence="6">
    <location>
        <begin position="66"/>
        <end position="93"/>
    </location>
</feature>
<comment type="subcellular location">
    <subcellularLocation>
        <location evidence="1">Membrane</location>
        <topology evidence="1">Multi-pass membrane protein</topology>
    </subcellularLocation>
</comment>
<feature type="non-terminal residue" evidence="8">
    <location>
        <position position="341"/>
    </location>
</feature>
<dbReference type="InterPro" id="IPR013057">
    <property type="entry name" value="AA_transpt_TM"/>
</dbReference>
<keyword evidence="9" id="KW-1185">Reference proteome</keyword>
<dbReference type="OrthoDB" id="513400at2759"/>
<feature type="transmembrane region" description="Helical" evidence="6">
    <location>
        <begin position="186"/>
        <end position="204"/>
    </location>
</feature>
<sequence length="341" mass="37221">LPIVPVPNYKSVNESPTADDDEYDRDCERGVPIVLRHSASEGYSPVHNTAPRPSFVLSKRTSHSSFGLLVTMTFMTLFMSVVGAGMLSIPYAFTNAPSYTVLAILVYIGASMAFSADTLVQVHIETQLSTFNALAYAAYGNWFCQLVSLSTIFSIFGACVGCLEIVHDLAPFILELFGVHTSSDHASVIVLCVFVCIMYPLTLLKKLTALRFSSYIGFLASIYLVLAICIGAADKNDPVAITPKNKQPMALTTAHLMSMFNYAFVMHLNVIPLYDNLQQATLESHISSSMHGAGFTYPNPAKVMTKIIFAVSTVCVIMYGLFGWNAHSMYGDDTQGNILLN</sequence>
<dbReference type="STRING" id="74557.A0A1V9Y441"/>
<evidence type="ECO:0000256" key="5">
    <source>
        <dbReference type="SAM" id="MobiDB-lite"/>
    </source>
</evidence>
<feature type="domain" description="Amino acid transporter transmembrane" evidence="7">
    <location>
        <begin position="70"/>
        <end position="341"/>
    </location>
</feature>
<dbReference type="PANTHER" id="PTHR22950">
    <property type="entry name" value="AMINO ACID TRANSPORTER"/>
    <property type="match status" value="1"/>
</dbReference>
<reference evidence="8 9" key="1">
    <citation type="journal article" date="2014" name="Genome Biol. Evol.">
        <title>The secreted proteins of Achlya hypogyna and Thraustotheca clavata identify the ancestral oomycete secretome and reveal gene acquisitions by horizontal gene transfer.</title>
        <authorList>
            <person name="Misner I."/>
            <person name="Blouin N."/>
            <person name="Leonard G."/>
            <person name="Richards T.A."/>
            <person name="Lane C.E."/>
        </authorList>
    </citation>
    <scope>NUCLEOTIDE SEQUENCE [LARGE SCALE GENOMIC DNA]</scope>
    <source>
        <strain evidence="8 9">ATCC 34112</strain>
    </source>
</reference>
<evidence type="ECO:0000256" key="3">
    <source>
        <dbReference type="ARBA" id="ARBA00022989"/>
    </source>
</evidence>
<feature type="non-terminal residue" evidence="8">
    <location>
        <position position="1"/>
    </location>
</feature>
<dbReference type="GO" id="GO:0016020">
    <property type="term" value="C:membrane"/>
    <property type="evidence" value="ECO:0007669"/>
    <property type="project" value="UniProtKB-SubCell"/>
</dbReference>
<protein>
    <submittedName>
        <fullName evidence="8">Amino Acid/Auxin Permease (AAAP) Family</fullName>
    </submittedName>
</protein>
<organism evidence="8 9">
    <name type="scientific">Thraustotheca clavata</name>
    <dbReference type="NCBI Taxonomy" id="74557"/>
    <lineage>
        <taxon>Eukaryota</taxon>
        <taxon>Sar</taxon>
        <taxon>Stramenopiles</taxon>
        <taxon>Oomycota</taxon>
        <taxon>Saprolegniomycetes</taxon>
        <taxon>Saprolegniales</taxon>
        <taxon>Achlyaceae</taxon>
        <taxon>Thraustotheca</taxon>
    </lineage>
</organism>
<dbReference type="Proteomes" id="UP000243217">
    <property type="component" value="Unassembled WGS sequence"/>
</dbReference>
<dbReference type="GO" id="GO:0015179">
    <property type="term" value="F:L-amino acid transmembrane transporter activity"/>
    <property type="evidence" value="ECO:0007669"/>
    <property type="project" value="TreeGrafter"/>
</dbReference>
<feature type="transmembrane region" description="Helical" evidence="6">
    <location>
        <begin position="99"/>
        <end position="120"/>
    </location>
</feature>
<evidence type="ECO:0000313" key="9">
    <source>
        <dbReference type="Proteomes" id="UP000243217"/>
    </source>
</evidence>
<feature type="transmembrane region" description="Helical" evidence="6">
    <location>
        <begin position="216"/>
        <end position="233"/>
    </location>
</feature>
<keyword evidence="4 6" id="KW-0472">Membrane</keyword>
<feature type="transmembrane region" description="Helical" evidence="6">
    <location>
        <begin position="253"/>
        <end position="274"/>
    </location>
</feature>
<evidence type="ECO:0000256" key="6">
    <source>
        <dbReference type="SAM" id="Phobius"/>
    </source>
</evidence>
<keyword evidence="2 6" id="KW-0812">Transmembrane</keyword>
<proteinExistence type="predicted"/>
<feature type="transmembrane region" description="Helical" evidence="6">
    <location>
        <begin position="141"/>
        <end position="166"/>
    </location>
</feature>
<feature type="transmembrane region" description="Helical" evidence="6">
    <location>
        <begin position="307"/>
        <end position="324"/>
    </location>
</feature>
<gene>
    <name evidence="8" type="ORF">THRCLA_12078</name>
</gene>
<dbReference type="Pfam" id="PF01490">
    <property type="entry name" value="Aa_trans"/>
    <property type="match status" value="1"/>
</dbReference>
<evidence type="ECO:0000256" key="1">
    <source>
        <dbReference type="ARBA" id="ARBA00004141"/>
    </source>
</evidence>
<evidence type="ECO:0000256" key="2">
    <source>
        <dbReference type="ARBA" id="ARBA00022692"/>
    </source>
</evidence>
<feature type="region of interest" description="Disordered" evidence="5">
    <location>
        <begin position="1"/>
        <end position="25"/>
    </location>
</feature>
<dbReference type="PANTHER" id="PTHR22950:SF652">
    <property type="entry name" value="TRANSMEMBRANE AMINO ACID TRANSPORTER FAMILY PROTEIN"/>
    <property type="match status" value="1"/>
</dbReference>
<name>A0A1V9Y441_9STRA</name>